<dbReference type="RefSeq" id="XP_007932331.1">
    <property type="nucleotide sequence ID" value="XM_007934140.1"/>
</dbReference>
<feature type="compositionally biased region" description="Basic and acidic residues" evidence="1">
    <location>
        <begin position="606"/>
        <end position="626"/>
    </location>
</feature>
<dbReference type="AlphaFoldDB" id="M3AHY0"/>
<organism evidence="2 3">
    <name type="scientific">Pseudocercospora fijiensis (strain CIRAD86)</name>
    <name type="common">Black leaf streak disease fungus</name>
    <name type="synonym">Mycosphaerella fijiensis</name>
    <dbReference type="NCBI Taxonomy" id="383855"/>
    <lineage>
        <taxon>Eukaryota</taxon>
        <taxon>Fungi</taxon>
        <taxon>Dikarya</taxon>
        <taxon>Ascomycota</taxon>
        <taxon>Pezizomycotina</taxon>
        <taxon>Dothideomycetes</taxon>
        <taxon>Dothideomycetidae</taxon>
        <taxon>Mycosphaerellales</taxon>
        <taxon>Mycosphaerellaceae</taxon>
        <taxon>Pseudocercospora</taxon>
    </lineage>
</organism>
<dbReference type="EMBL" id="KB446569">
    <property type="protein sequence ID" value="EME77117.1"/>
    <property type="molecule type" value="Genomic_DNA"/>
</dbReference>
<evidence type="ECO:0000313" key="2">
    <source>
        <dbReference type="EMBL" id="EME77117.1"/>
    </source>
</evidence>
<name>M3AHY0_PSEFD</name>
<dbReference type="GeneID" id="19334354"/>
<evidence type="ECO:0000313" key="3">
    <source>
        <dbReference type="Proteomes" id="UP000016932"/>
    </source>
</evidence>
<gene>
    <name evidence="2" type="ORF">MYCFIDRAFT_180264</name>
</gene>
<evidence type="ECO:0000256" key="1">
    <source>
        <dbReference type="SAM" id="MobiDB-lite"/>
    </source>
</evidence>
<proteinExistence type="predicted"/>
<feature type="region of interest" description="Disordered" evidence="1">
    <location>
        <begin position="471"/>
        <end position="510"/>
    </location>
</feature>
<dbReference type="Proteomes" id="UP000016932">
    <property type="component" value="Unassembled WGS sequence"/>
</dbReference>
<dbReference type="KEGG" id="pfj:MYCFIDRAFT_180264"/>
<feature type="compositionally biased region" description="Polar residues" evidence="1">
    <location>
        <begin position="472"/>
        <end position="481"/>
    </location>
</feature>
<feature type="region of interest" description="Disordered" evidence="1">
    <location>
        <begin position="270"/>
        <end position="305"/>
    </location>
</feature>
<feature type="compositionally biased region" description="Basic and acidic residues" evidence="1">
    <location>
        <begin position="483"/>
        <end position="503"/>
    </location>
</feature>
<dbReference type="HOGENOM" id="CLU_418037_0_0_1"/>
<feature type="compositionally biased region" description="Low complexity" evidence="1">
    <location>
        <begin position="282"/>
        <end position="305"/>
    </location>
</feature>
<reference evidence="2 3" key="1">
    <citation type="journal article" date="2012" name="PLoS Pathog.">
        <title>Diverse lifestyles and strategies of plant pathogenesis encoded in the genomes of eighteen Dothideomycetes fungi.</title>
        <authorList>
            <person name="Ohm R.A."/>
            <person name="Feau N."/>
            <person name="Henrissat B."/>
            <person name="Schoch C.L."/>
            <person name="Horwitz B.A."/>
            <person name="Barry K.W."/>
            <person name="Condon B.J."/>
            <person name="Copeland A.C."/>
            <person name="Dhillon B."/>
            <person name="Glaser F."/>
            <person name="Hesse C.N."/>
            <person name="Kosti I."/>
            <person name="LaButti K."/>
            <person name="Lindquist E.A."/>
            <person name="Lucas S."/>
            <person name="Salamov A.A."/>
            <person name="Bradshaw R.E."/>
            <person name="Ciuffetti L."/>
            <person name="Hamelin R.C."/>
            <person name="Kema G.H.J."/>
            <person name="Lawrence C."/>
            <person name="Scott J.A."/>
            <person name="Spatafora J.W."/>
            <person name="Turgeon B.G."/>
            <person name="de Wit P.J.G.M."/>
            <person name="Zhong S."/>
            <person name="Goodwin S.B."/>
            <person name="Grigoriev I.V."/>
        </authorList>
    </citation>
    <scope>NUCLEOTIDE SEQUENCE [LARGE SCALE GENOMIC DNA]</scope>
    <source>
        <strain evidence="2 3">CIRAD86</strain>
    </source>
</reference>
<dbReference type="VEuPathDB" id="FungiDB:MYCFIDRAFT_180264"/>
<keyword evidence="3" id="KW-1185">Reference proteome</keyword>
<feature type="region of interest" description="Disordered" evidence="1">
    <location>
        <begin position="585"/>
        <end position="633"/>
    </location>
</feature>
<accession>M3AHY0</accession>
<sequence length="656" mass="73393">MSTTNEEQDFMVQIPAATVEFSREAKLSFFQRYQPIRLAFHLTPLLRPPFAYPAPPVRWWTPWQTACLSDVVSIPLTGCERIYKPLKLPARISEKSCQLIILGSDKRKELAAHHLSFNWRRPAFLSLPSRTFLLLRHCLETKRDLTHNVDLHARLGCLNILANDSDNYESSSFGVGTCSCPYNVHWTCGSQTHDFRASVCADRPHHSFADVWLYRELLNMTRETFTNGNHIPTRKAVLIQAQFSYQYPKVNHSLCIPTTSIAVSLHPAPAVGRPGANEQDPAAHSHSPSRRSVAPSRSASGCSSRSRGAVYSIEETVEEVEVAVLPEKLEQTLALRIWIEPLDTWVRVTDLKPTITQRLGTSSRTETTVQRTINALRPAHHSARHAGAAQGREYSPVDREDFRCTPEPAAQHALFNLARGIERLDQIHGSYDHESEGAATAIIQSYGYPEVAFHADQAILAGAKKLQEVAESRSSQQNQDVASRVKEWPAESRSGEESQEVVKARSNQQSQEVARIKTIRESTAAIICKDMVVETAGDTEAVPYADKATVVIVKNAATIPTHPDLSNSHAYVRAYQYGDEDTVRIRRNDEDGQPQRARQGTVQIPRNDEHEDLRAGQIPRSDDNSDGKVNQSVYASEKCRNLLVARTATAEDFRRS</sequence>
<protein>
    <submittedName>
        <fullName evidence="2">Uncharacterized protein</fullName>
    </submittedName>
</protein>